<dbReference type="GO" id="GO:0003924">
    <property type="term" value="F:GTPase activity"/>
    <property type="evidence" value="ECO:0007669"/>
    <property type="project" value="InterPro"/>
</dbReference>
<organism evidence="4">
    <name type="scientific">Trepomonas sp. PC1</name>
    <dbReference type="NCBI Taxonomy" id="1076344"/>
    <lineage>
        <taxon>Eukaryota</taxon>
        <taxon>Metamonada</taxon>
        <taxon>Diplomonadida</taxon>
        <taxon>Hexamitidae</taxon>
        <taxon>Hexamitinae</taxon>
        <taxon>Trepomonas</taxon>
    </lineage>
</organism>
<reference evidence="4" key="1">
    <citation type="submission" date="2015-07" db="EMBL/GenBank/DDBJ databases">
        <title>Adaptation to a free-living lifestyle via gene acquisitions in the diplomonad Trepomonas sp. PC1.</title>
        <authorList>
            <person name="Xu F."/>
            <person name="Jerlstrom-Hultqvist J."/>
            <person name="Kolisko M."/>
            <person name="Simpson A.G.B."/>
            <person name="Roger A.J."/>
            <person name="Svard S.G."/>
            <person name="Andersson J.O."/>
        </authorList>
    </citation>
    <scope>NUCLEOTIDE SEQUENCE</scope>
    <source>
        <strain evidence="4">PC1</strain>
    </source>
</reference>
<evidence type="ECO:0000256" key="2">
    <source>
        <dbReference type="ARBA" id="ARBA00022741"/>
    </source>
</evidence>
<gene>
    <name evidence="4" type="ORF">TPC1_15599</name>
</gene>
<protein>
    <submittedName>
        <fullName evidence="4">Rab-like protein</fullName>
    </submittedName>
</protein>
<dbReference type="GO" id="GO:0005525">
    <property type="term" value="F:GTP binding"/>
    <property type="evidence" value="ECO:0007669"/>
    <property type="project" value="UniProtKB-KW"/>
</dbReference>
<dbReference type="PANTHER" id="PTHR47981">
    <property type="entry name" value="RAB FAMILY"/>
    <property type="match status" value="1"/>
</dbReference>
<dbReference type="PROSITE" id="PS51419">
    <property type="entry name" value="RAB"/>
    <property type="match status" value="1"/>
</dbReference>
<feature type="non-terminal residue" evidence="4">
    <location>
        <position position="1"/>
    </location>
</feature>
<dbReference type="EMBL" id="GDID01004149">
    <property type="protein sequence ID" value="JAP92457.1"/>
    <property type="molecule type" value="Transcribed_RNA"/>
</dbReference>
<keyword evidence="2" id="KW-0547">Nucleotide-binding</keyword>
<evidence type="ECO:0000256" key="3">
    <source>
        <dbReference type="ARBA" id="ARBA00023134"/>
    </source>
</evidence>
<dbReference type="GO" id="GO:0005770">
    <property type="term" value="C:late endosome"/>
    <property type="evidence" value="ECO:0007669"/>
    <property type="project" value="TreeGrafter"/>
</dbReference>
<dbReference type="PRINTS" id="PR00449">
    <property type="entry name" value="RASTRNSFRMNG"/>
</dbReference>
<name>A0A146K758_9EUKA</name>
<dbReference type="InterPro" id="IPR027417">
    <property type="entry name" value="P-loop_NTPase"/>
</dbReference>
<dbReference type="SUPFAM" id="SSF52540">
    <property type="entry name" value="P-loop containing nucleoside triphosphate hydrolases"/>
    <property type="match status" value="1"/>
</dbReference>
<dbReference type="GO" id="GO:0090385">
    <property type="term" value="P:phagosome-lysosome fusion"/>
    <property type="evidence" value="ECO:0007669"/>
    <property type="project" value="TreeGrafter"/>
</dbReference>
<dbReference type="GO" id="GO:0005764">
    <property type="term" value="C:lysosome"/>
    <property type="evidence" value="ECO:0007669"/>
    <property type="project" value="TreeGrafter"/>
</dbReference>
<keyword evidence="3" id="KW-0342">GTP-binding</keyword>
<dbReference type="SMART" id="SM00175">
    <property type="entry name" value="RAB"/>
    <property type="match status" value="1"/>
</dbReference>
<comment type="similarity">
    <text evidence="1">Belongs to the small GTPase superfamily. Rab family.</text>
</comment>
<dbReference type="AlphaFoldDB" id="A0A146K758"/>
<dbReference type="Pfam" id="PF00071">
    <property type="entry name" value="Ras"/>
    <property type="match status" value="1"/>
</dbReference>
<evidence type="ECO:0000313" key="4">
    <source>
        <dbReference type="EMBL" id="JAP92457.1"/>
    </source>
</evidence>
<accession>A0A146K758</accession>
<sequence>YNIIKNGTKNILQLWDLAGQDSFHQISLMYSRNAHGCFLLLDSTMEHTAMKKLQEKWYSGFMETSQQTSKSIPCILLLNKVDLLQSHEDIDLFIEQLKQTKQFSKIIKISCLEGLNVKEAATTLNDLMVENNKDYESKEELKILNVEEPEIVQKKKCRKCQ</sequence>
<proteinExistence type="inferred from homology"/>
<dbReference type="PANTHER" id="PTHR47981:SF20">
    <property type="entry name" value="RAS-RELATED PROTEIN RAB-7A"/>
    <property type="match status" value="1"/>
</dbReference>
<dbReference type="GO" id="GO:0008333">
    <property type="term" value="P:endosome to lysosome transport"/>
    <property type="evidence" value="ECO:0007669"/>
    <property type="project" value="TreeGrafter"/>
</dbReference>
<dbReference type="Gene3D" id="3.40.50.300">
    <property type="entry name" value="P-loop containing nucleotide triphosphate hydrolases"/>
    <property type="match status" value="1"/>
</dbReference>
<evidence type="ECO:0000256" key="1">
    <source>
        <dbReference type="ARBA" id="ARBA00006270"/>
    </source>
</evidence>
<dbReference type="GO" id="GO:0045335">
    <property type="term" value="C:phagocytic vesicle"/>
    <property type="evidence" value="ECO:0007669"/>
    <property type="project" value="TreeGrafter"/>
</dbReference>
<dbReference type="InterPro" id="IPR001806">
    <property type="entry name" value="Small_GTPase"/>
</dbReference>